<evidence type="ECO:0000313" key="3">
    <source>
        <dbReference type="Proteomes" id="UP000658720"/>
    </source>
</evidence>
<protein>
    <submittedName>
        <fullName evidence="2">Phosphotransacetylase family protein</fullName>
    </submittedName>
</protein>
<name>A0ABR9VUY4_9SYNC</name>
<dbReference type="PANTHER" id="PTHR43210:SF5">
    <property type="entry name" value="DETHIOBIOTIN SYNTHETASE"/>
    <property type="match status" value="1"/>
</dbReference>
<dbReference type="InterPro" id="IPR027417">
    <property type="entry name" value="P-loop_NTPase"/>
</dbReference>
<feature type="domain" description="DRTGG" evidence="1">
    <location>
        <begin position="216"/>
        <end position="321"/>
    </location>
</feature>
<dbReference type="Proteomes" id="UP000658720">
    <property type="component" value="Unassembled WGS sequence"/>
</dbReference>
<dbReference type="Pfam" id="PF13500">
    <property type="entry name" value="AAA_26"/>
    <property type="match status" value="1"/>
</dbReference>
<comment type="caution">
    <text evidence="2">The sequence shown here is derived from an EMBL/GenBank/DDBJ whole genome shotgun (WGS) entry which is preliminary data.</text>
</comment>
<reference evidence="2 3" key="1">
    <citation type="submission" date="2020-10" db="EMBL/GenBank/DDBJ databases">
        <authorList>
            <person name="Castelo-Branco R."/>
            <person name="Eusebio N."/>
            <person name="Adriana R."/>
            <person name="Vieira A."/>
            <person name="Brugerolle De Fraissinette N."/>
            <person name="Rezende De Castro R."/>
            <person name="Schneider M.P."/>
            <person name="Vasconcelos V."/>
            <person name="Leao P.N."/>
        </authorList>
    </citation>
    <scope>NUCLEOTIDE SEQUENCE [LARGE SCALE GENOMIC DNA]</scope>
    <source>
        <strain evidence="2 3">LEGE 00031</strain>
    </source>
</reference>
<sequence length="357" mass="38595">MVNSPQCLLVGSLEPYSGKSGIILGLARLLQQQGMAIAYGKPIGTAMTKAAVALEEADIEFISQSLELAPAQVRKPLVFLDEETITRRLQGQDQTNYAEALQASIQDLTADLVLLEGPGNLWEGSLFGLSFSELAAKINAAVLLVGRYHSPLVVDGLLKARQTLGDSLKGVVINDIPLEALPETKDLVKPFLESHGIAVLGLLAEDRLLRSVSVRELAHQLNAKVLCSEEHLDLMVESLTIGAMNVNSALEYFRQGENKAVVTGGDRTDLQLAALETSTSCLILTGHAGPQPLIISRAQDLEIPILSVDQDTLTTVEIVDQAFGNVRLQEPVKVQCIQQLMATHFDLQAFQEIMAKD</sequence>
<dbReference type="SUPFAM" id="SSF75138">
    <property type="entry name" value="HprK N-terminal domain-like"/>
    <property type="match status" value="1"/>
</dbReference>
<dbReference type="SUPFAM" id="SSF52540">
    <property type="entry name" value="P-loop containing nucleoside triphosphate hydrolases"/>
    <property type="match status" value="1"/>
</dbReference>
<dbReference type="PANTHER" id="PTHR43210">
    <property type="entry name" value="DETHIOBIOTIN SYNTHETASE"/>
    <property type="match status" value="1"/>
</dbReference>
<dbReference type="Pfam" id="PF07085">
    <property type="entry name" value="DRTGG"/>
    <property type="match status" value="1"/>
</dbReference>
<organism evidence="2 3">
    <name type="scientific">Synechocystis salina LEGE 00031</name>
    <dbReference type="NCBI Taxonomy" id="1828736"/>
    <lineage>
        <taxon>Bacteria</taxon>
        <taxon>Bacillati</taxon>
        <taxon>Cyanobacteriota</taxon>
        <taxon>Cyanophyceae</taxon>
        <taxon>Synechococcales</taxon>
        <taxon>Merismopediaceae</taxon>
        <taxon>Synechocystis</taxon>
    </lineage>
</organism>
<accession>A0ABR9VUY4</accession>
<dbReference type="InterPro" id="IPR010766">
    <property type="entry name" value="DRTGG"/>
</dbReference>
<proteinExistence type="predicted"/>
<evidence type="ECO:0000313" key="2">
    <source>
        <dbReference type="EMBL" id="MBE9255165.1"/>
    </source>
</evidence>
<dbReference type="InterPro" id="IPR028979">
    <property type="entry name" value="Ser_kin/Pase_Hpr-like_N_sf"/>
</dbReference>
<dbReference type="InterPro" id="IPR004472">
    <property type="entry name" value="DTB_synth_BioD"/>
</dbReference>
<dbReference type="Gene3D" id="3.40.1390.20">
    <property type="entry name" value="HprK N-terminal domain-like"/>
    <property type="match status" value="1"/>
</dbReference>
<dbReference type="Gene3D" id="3.40.50.300">
    <property type="entry name" value="P-loop containing nucleotide triphosphate hydrolases"/>
    <property type="match status" value="1"/>
</dbReference>
<dbReference type="EMBL" id="JADEVV010000051">
    <property type="protein sequence ID" value="MBE9255165.1"/>
    <property type="molecule type" value="Genomic_DNA"/>
</dbReference>
<dbReference type="RefSeq" id="WP_190599563.1">
    <property type="nucleotide sequence ID" value="NZ_JADEVV010000051.1"/>
</dbReference>
<gene>
    <name evidence="2" type="ORF">IQ217_15220</name>
</gene>
<keyword evidence="3" id="KW-1185">Reference proteome</keyword>
<evidence type="ECO:0000259" key="1">
    <source>
        <dbReference type="Pfam" id="PF07085"/>
    </source>
</evidence>